<evidence type="ECO:0000313" key="2">
    <source>
        <dbReference type="Proteomes" id="UP000283633"/>
    </source>
</evidence>
<evidence type="ECO:0000313" key="1">
    <source>
        <dbReference type="EMBL" id="RRK10419.1"/>
    </source>
</evidence>
<organism evidence="1 2">
    <name type="scientific">Lactiplantibacillus garii</name>
    <dbReference type="NCBI Taxonomy" id="2306423"/>
    <lineage>
        <taxon>Bacteria</taxon>
        <taxon>Bacillati</taxon>
        <taxon>Bacillota</taxon>
        <taxon>Bacilli</taxon>
        <taxon>Lactobacillales</taxon>
        <taxon>Lactobacillaceae</taxon>
        <taxon>Lactiplantibacillus</taxon>
    </lineage>
</organism>
<dbReference type="OrthoDB" id="2321586at2"/>
<dbReference type="Proteomes" id="UP000283633">
    <property type="component" value="Unassembled WGS sequence"/>
</dbReference>
<sequence>MKRLVWLLRLGIVAFGAALIFESVQTSKHQPKPRVYVVNQALERRDEQRDPVKKQLQIPQEVLRVPQVAPVSAEQSLTS</sequence>
<keyword evidence="2" id="KW-1185">Reference proteome</keyword>
<comment type="caution">
    <text evidence="1">The sequence shown here is derived from an EMBL/GenBank/DDBJ whole genome shotgun (WGS) entry which is preliminary data.</text>
</comment>
<accession>A0A3R8LJW8</accession>
<dbReference type="RefSeq" id="WP_125072337.1">
    <property type="nucleotide sequence ID" value="NZ_QWZQ01000021.1"/>
</dbReference>
<dbReference type="EMBL" id="QWZQ01000021">
    <property type="protein sequence ID" value="RRK10419.1"/>
    <property type="molecule type" value="Genomic_DNA"/>
</dbReference>
<gene>
    <name evidence="1" type="ORF">D1831_07625</name>
</gene>
<protein>
    <submittedName>
        <fullName evidence="1">Uncharacterized protein</fullName>
    </submittedName>
</protein>
<dbReference type="AlphaFoldDB" id="A0A3R8LJW8"/>
<name>A0A3R8LJW8_9LACO</name>
<proteinExistence type="predicted"/>
<reference evidence="1 2" key="1">
    <citation type="submission" date="2018-08" db="EMBL/GenBank/DDBJ databases">
        <title>Genome Lactobacillus garii FI11369.</title>
        <authorList>
            <person name="Diaz M."/>
            <person name="Narbad A."/>
        </authorList>
    </citation>
    <scope>NUCLEOTIDE SEQUENCE [LARGE SCALE GENOMIC DNA]</scope>
    <source>
        <strain evidence="1 2">FI11369</strain>
    </source>
</reference>